<dbReference type="EMBL" id="LANT01000008">
    <property type="protein sequence ID" value="KJV63107.1"/>
    <property type="molecule type" value="Genomic_DNA"/>
</dbReference>
<sequence length="44" mass="5037">MASFLVFQNMHNFKASMVGASAFFHLHAFYGITIHARYKMLGSR</sequence>
<keyword evidence="1" id="KW-0812">Transmembrane</keyword>
<comment type="caution">
    <text evidence="2">The sequence shown here is derived from an EMBL/GenBank/DDBJ whole genome shotgun (WGS) entry which is preliminary data.</text>
</comment>
<dbReference type="PATRIC" id="fig|1359161.3.peg.1185"/>
<evidence type="ECO:0000256" key="1">
    <source>
        <dbReference type="SAM" id="Phobius"/>
    </source>
</evidence>
<organism evidence="2 3">
    <name type="scientific">Anaplasma phagocytophilum str. NCH-1</name>
    <dbReference type="NCBI Taxonomy" id="1359161"/>
    <lineage>
        <taxon>Bacteria</taxon>
        <taxon>Pseudomonadati</taxon>
        <taxon>Pseudomonadota</taxon>
        <taxon>Alphaproteobacteria</taxon>
        <taxon>Rickettsiales</taxon>
        <taxon>Anaplasmataceae</taxon>
        <taxon>Anaplasma</taxon>
        <taxon>phagocytophilum group</taxon>
    </lineage>
</organism>
<dbReference type="AlphaFoldDB" id="A0A0F3N616"/>
<evidence type="ECO:0000313" key="2">
    <source>
        <dbReference type="EMBL" id="KJV63107.1"/>
    </source>
</evidence>
<gene>
    <name evidence="2" type="ORF">EPHNCH_1058</name>
</gene>
<evidence type="ECO:0000313" key="3">
    <source>
        <dbReference type="Proteomes" id="UP000033754"/>
    </source>
</evidence>
<keyword evidence="1" id="KW-1133">Transmembrane helix</keyword>
<protein>
    <submittedName>
        <fullName evidence="2">Uncharacterized protein</fullName>
    </submittedName>
</protein>
<keyword evidence="1" id="KW-0472">Membrane</keyword>
<reference evidence="2 3" key="1">
    <citation type="submission" date="2015-01" db="EMBL/GenBank/DDBJ databases">
        <title>Genome Sequencing of Rickettsiales.</title>
        <authorList>
            <person name="Daugherty S.C."/>
            <person name="Su Q."/>
            <person name="Abolude K."/>
            <person name="Beier-Sexton M."/>
            <person name="Carlyon J.A."/>
            <person name="Carter R."/>
            <person name="Day N.P."/>
            <person name="Dumler S.J."/>
            <person name="Dyachenko V."/>
            <person name="Godinez A."/>
            <person name="Kurtti T.J."/>
            <person name="Lichay M."/>
            <person name="Mullins K.E."/>
            <person name="Ott S."/>
            <person name="Pappas-Brown V."/>
            <person name="Paris D.H."/>
            <person name="Patel P."/>
            <person name="Richards A.L."/>
            <person name="Sadzewicz L."/>
            <person name="Sears K."/>
            <person name="Seidman D."/>
            <person name="Sengamalay N."/>
            <person name="Stenos J."/>
            <person name="Tallon L.J."/>
            <person name="Vincent G."/>
            <person name="Fraser C.M."/>
            <person name="Munderloh U."/>
            <person name="Dunning-Hotopp J.C."/>
        </authorList>
    </citation>
    <scope>NUCLEOTIDE SEQUENCE [LARGE SCALE GENOMIC DNA]</scope>
    <source>
        <strain evidence="2 3">NCH-1</strain>
    </source>
</reference>
<dbReference type="Proteomes" id="UP000033754">
    <property type="component" value="Unassembled WGS sequence"/>
</dbReference>
<name>A0A0F3N616_ANAPH</name>
<accession>A0A0F3N616</accession>
<proteinExistence type="predicted"/>
<feature type="transmembrane region" description="Helical" evidence="1">
    <location>
        <begin position="20"/>
        <end position="38"/>
    </location>
</feature>